<gene>
    <name evidence="1" type="ORF">GA398_21715</name>
</gene>
<dbReference type="Proteomes" id="UP000434604">
    <property type="component" value="Unassembled WGS sequence"/>
</dbReference>
<sequence>MNILIDEKEAIFIKKKIDSARETYKPESIKLLFIAEAPPEEVKRFFYYEEVKDNDWLYLAIVKALCENESYNIAKIRANKKKILQKLQQDGIYLMDLCPIPLRWGIIAELHKDNFMQRLENEKAIDKSITNIILIKTNVYDCLYRELKDKQYMVQDKRIPFPSSGQQKRFADMMKKALKAIEYIPNKGVKEIKELVY</sequence>
<name>A0A7J5PP51_9BACE</name>
<dbReference type="RefSeq" id="WP_151935466.1">
    <property type="nucleotide sequence ID" value="NZ_JADNHC010000013.1"/>
</dbReference>
<organism evidence="1 2">
    <name type="scientific">Bacteroides xylanisolvens</name>
    <dbReference type="NCBI Taxonomy" id="371601"/>
    <lineage>
        <taxon>Bacteria</taxon>
        <taxon>Pseudomonadati</taxon>
        <taxon>Bacteroidota</taxon>
        <taxon>Bacteroidia</taxon>
        <taxon>Bacteroidales</taxon>
        <taxon>Bacteroidaceae</taxon>
        <taxon>Bacteroides</taxon>
    </lineage>
</organism>
<reference evidence="1 2" key="1">
    <citation type="journal article" date="2019" name="Nat. Med.">
        <title>A library of human gut bacterial isolates paired with longitudinal multiomics data enables mechanistic microbiome research.</title>
        <authorList>
            <person name="Poyet M."/>
            <person name="Groussin M."/>
            <person name="Gibbons S.M."/>
            <person name="Avila-Pacheco J."/>
            <person name="Jiang X."/>
            <person name="Kearney S.M."/>
            <person name="Perrotta A.R."/>
            <person name="Berdy B."/>
            <person name="Zhao S."/>
            <person name="Lieberman T.D."/>
            <person name="Swanson P.K."/>
            <person name="Smith M."/>
            <person name="Roesemann S."/>
            <person name="Alexander J.E."/>
            <person name="Rich S.A."/>
            <person name="Livny J."/>
            <person name="Vlamakis H."/>
            <person name="Clish C."/>
            <person name="Bullock K."/>
            <person name="Deik A."/>
            <person name="Scott J."/>
            <person name="Pierce K.A."/>
            <person name="Xavier R.J."/>
            <person name="Alm E.J."/>
        </authorList>
    </citation>
    <scope>NUCLEOTIDE SEQUENCE [LARGE SCALE GENOMIC DNA]</scope>
    <source>
        <strain evidence="1 2">BIOML-A58</strain>
    </source>
</reference>
<dbReference type="EMBL" id="WDED01000044">
    <property type="protein sequence ID" value="KAB6142393.1"/>
    <property type="molecule type" value="Genomic_DNA"/>
</dbReference>
<comment type="caution">
    <text evidence="1">The sequence shown here is derived from an EMBL/GenBank/DDBJ whole genome shotgun (WGS) entry which is preliminary data.</text>
</comment>
<protein>
    <submittedName>
        <fullName evidence="1">Uncharacterized protein</fullName>
    </submittedName>
</protein>
<dbReference type="AlphaFoldDB" id="A0A7J5PP51"/>
<proteinExistence type="predicted"/>
<evidence type="ECO:0000313" key="1">
    <source>
        <dbReference type="EMBL" id="KAB6142393.1"/>
    </source>
</evidence>
<accession>A0A7J5PP51</accession>
<evidence type="ECO:0000313" key="2">
    <source>
        <dbReference type="Proteomes" id="UP000434604"/>
    </source>
</evidence>